<dbReference type="InterPro" id="IPR041347">
    <property type="entry name" value="MftR_C"/>
</dbReference>
<evidence type="ECO:0000259" key="3">
    <source>
        <dbReference type="PROSITE" id="PS50977"/>
    </source>
</evidence>
<dbReference type="InterPro" id="IPR001647">
    <property type="entry name" value="HTH_TetR"/>
</dbReference>
<proteinExistence type="predicted"/>
<feature type="domain" description="HTH tetR-type" evidence="3">
    <location>
        <begin position="1"/>
        <end position="37"/>
    </location>
</feature>
<evidence type="ECO:0000313" key="4">
    <source>
        <dbReference type="EMBL" id="GGB40233.1"/>
    </source>
</evidence>
<dbReference type="Pfam" id="PF17754">
    <property type="entry name" value="TetR_C_14"/>
    <property type="match status" value="1"/>
</dbReference>
<dbReference type="PROSITE" id="PS50977">
    <property type="entry name" value="HTH_TETR_2"/>
    <property type="match status" value="1"/>
</dbReference>
<keyword evidence="1 2" id="KW-0238">DNA-binding</keyword>
<keyword evidence="5" id="KW-1185">Reference proteome</keyword>
<dbReference type="Proteomes" id="UP000621454">
    <property type="component" value="Unassembled WGS sequence"/>
</dbReference>
<protein>
    <submittedName>
        <fullName evidence="4">TetR family transcriptional regulator</fullName>
    </submittedName>
</protein>
<dbReference type="GO" id="GO:0003677">
    <property type="term" value="F:DNA binding"/>
    <property type="evidence" value="ECO:0007669"/>
    <property type="project" value="UniProtKB-UniRule"/>
</dbReference>
<evidence type="ECO:0000313" key="5">
    <source>
        <dbReference type="Proteomes" id="UP000621454"/>
    </source>
</evidence>
<dbReference type="Pfam" id="PF00440">
    <property type="entry name" value="TetR_N"/>
    <property type="match status" value="1"/>
</dbReference>
<dbReference type="InterPro" id="IPR009057">
    <property type="entry name" value="Homeodomain-like_sf"/>
</dbReference>
<dbReference type="AlphaFoldDB" id="A0A916WWV5"/>
<evidence type="ECO:0000256" key="1">
    <source>
        <dbReference type="ARBA" id="ARBA00023125"/>
    </source>
</evidence>
<organism evidence="4 5">
    <name type="scientific">Gordonia jinhuaensis</name>
    <dbReference type="NCBI Taxonomy" id="1517702"/>
    <lineage>
        <taxon>Bacteria</taxon>
        <taxon>Bacillati</taxon>
        <taxon>Actinomycetota</taxon>
        <taxon>Actinomycetes</taxon>
        <taxon>Mycobacteriales</taxon>
        <taxon>Gordoniaceae</taxon>
        <taxon>Gordonia</taxon>
    </lineage>
</organism>
<gene>
    <name evidence="4" type="ORF">GCM10011489_29800</name>
</gene>
<reference evidence="4" key="1">
    <citation type="journal article" date="2014" name="Int. J. Syst. Evol. Microbiol.">
        <title>Complete genome sequence of Corynebacterium casei LMG S-19264T (=DSM 44701T), isolated from a smear-ripened cheese.</title>
        <authorList>
            <consortium name="US DOE Joint Genome Institute (JGI-PGF)"/>
            <person name="Walter F."/>
            <person name="Albersmeier A."/>
            <person name="Kalinowski J."/>
            <person name="Ruckert C."/>
        </authorList>
    </citation>
    <scope>NUCLEOTIDE SEQUENCE</scope>
    <source>
        <strain evidence="4">CGMCC 1.12827</strain>
    </source>
</reference>
<evidence type="ECO:0000256" key="2">
    <source>
        <dbReference type="PROSITE-ProRule" id="PRU00335"/>
    </source>
</evidence>
<accession>A0A916WWV5</accession>
<comment type="caution">
    <text evidence="4">The sequence shown here is derived from an EMBL/GenBank/DDBJ whole genome shotgun (WGS) entry which is preliminary data.</text>
</comment>
<name>A0A916WWV5_9ACTN</name>
<comment type="caution">
    <text evidence="2">Lacks conserved residue(s) required for the propagation of feature annotation.</text>
</comment>
<sequence>MEHIAREAEVSPTTFFRYFQTKEQVVAGDLAEARRAVFANMPPGLSRFGIIRELVTQLYRIAVEDEWISDPRRRALIRREPVLIAAHAAATERAIIEAREFIAAYLGVNPDDFGLRVFIGAVGGAMSTIAQGDAENPHGDGGLDELLRAVDLLECGLPVGS</sequence>
<dbReference type="SUPFAM" id="SSF46689">
    <property type="entry name" value="Homeodomain-like"/>
    <property type="match status" value="1"/>
</dbReference>
<dbReference type="Gene3D" id="1.10.357.10">
    <property type="entry name" value="Tetracycline Repressor, domain 2"/>
    <property type="match status" value="1"/>
</dbReference>
<dbReference type="Gene3D" id="1.10.10.60">
    <property type="entry name" value="Homeodomain-like"/>
    <property type="match status" value="1"/>
</dbReference>
<dbReference type="EMBL" id="BMGC01000024">
    <property type="protein sequence ID" value="GGB40233.1"/>
    <property type="molecule type" value="Genomic_DNA"/>
</dbReference>
<reference evidence="4" key="2">
    <citation type="submission" date="2020-09" db="EMBL/GenBank/DDBJ databases">
        <authorList>
            <person name="Sun Q."/>
            <person name="Zhou Y."/>
        </authorList>
    </citation>
    <scope>NUCLEOTIDE SEQUENCE</scope>
    <source>
        <strain evidence="4">CGMCC 1.12827</strain>
    </source>
</reference>